<sequence>MKYHLSGKHWRRCRAKFRVGAGVEKCMIGDSEHVTGREGIALAGGGVEARWAGEEDSLTKISALRRDGTFEVETPTGTKKLYRADGVAFSRKERLRYEQGDAAKPLTSSEGELAAARANSNAKPLFDLPESLDDGKP</sequence>
<organism evidence="2 3">
    <name type="scientific">Leucobacter albus</name>
    <dbReference type="NCBI Taxonomy" id="272210"/>
    <lineage>
        <taxon>Bacteria</taxon>
        <taxon>Bacillati</taxon>
        <taxon>Actinomycetota</taxon>
        <taxon>Actinomycetes</taxon>
        <taxon>Micrococcales</taxon>
        <taxon>Microbacteriaceae</taxon>
        <taxon>Leucobacter</taxon>
    </lineage>
</organism>
<dbReference type="Proteomes" id="UP001597181">
    <property type="component" value="Unassembled WGS sequence"/>
</dbReference>
<dbReference type="RefSeq" id="WP_343961877.1">
    <property type="nucleotide sequence ID" value="NZ_BAAAKZ010000013.1"/>
</dbReference>
<proteinExistence type="predicted"/>
<reference evidence="3" key="1">
    <citation type="journal article" date="2019" name="Int. J. Syst. Evol. Microbiol.">
        <title>The Global Catalogue of Microorganisms (GCM) 10K type strain sequencing project: providing services to taxonomists for standard genome sequencing and annotation.</title>
        <authorList>
            <consortium name="The Broad Institute Genomics Platform"/>
            <consortium name="The Broad Institute Genome Sequencing Center for Infectious Disease"/>
            <person name="Wu L."/>
            <person name="Ma J."/>
        </authorList>
    </citation>
    <scope>NUCLEOTIDE SEQUENCE [LARGE SCALE GENOMIC DNA]</scope>
    <source>
        <strain evidence="3">CCUG 50213</strain>
    </source>
</reference>
<comment type="caution">
    <text evidence="2">The sequence shown here is derived from an EMBL/GenBank/DDBJ whole genome shotgun (WGS) entry which is preliminary data.</text>
</comment>
<evidence type="ECO:0000256" key="1">
    <source>
        <dbReference type="SAM" id="MobiDB-lite"/>
    </source>
</evidence>
<protein>
    <submittedName>
        <fullName evidence="2">Uncharacterized protein</fullName>
    </submittedName>
</protein>
<keyword evidence="3" id="KW-1185">Reference proteome</keyword>
<evidence type="ECO:0000313" key="3">
    <source>
        <dbReference type="Proteomes" id="UP001597181"/>
    </source>
</evidence>
<gene>
    <name evidence="2" type="ORF">ACFQ3U_08725</name>
</gene>
<feature type="region of interest" description="Disordered" evidence="1">
    <location>
        <begin position="100"/>
        <end position="137"/>
    </location>
</feature>
<name>A0ABW3TN39_9MICO</name>
<dbReference type="EMBL" id="JBHTLY010000003">
    <property type="protein sequence ID" value="MFD1201975.1"/>
    <property type="molecule type" value="Genomic_DNA"/>
</dbReference>
<evidence type="ECO:0000313" key="2">
    <source>
        <dbReference type="EMBL" id="MFD1201975.1"/>
    </source>
</evidence>
<accession>A0ABW3TN39</accession>